<dbReference type="PANTHER" id="PTHR42711:SF19">
    <property type="entry name" value="DOXORUBICIN RESISTANCE ATP-BINDING PROTEIN DRRA"/>
    <property type="match status" value="1"/>
</dbReference>
<keyword evidence="6" id="KW-1278">Translocase</keyword>
<dbReference type="SUPFAM" id="SSF52540">
    <property type="entry name" value="P-loop containing nucleoside triphosphate hydrolases"/>
    <property type="match status" value="1"/>
</dbReference>
<dbReference type="STRING" id="530584.SAMN05421630_101836"/>
<dbReference type="Pfam" id="PF00005">
    <property type="entry name" value="ABC_tran"/>
    <property type="match status" value="1"/>
</dbReference>
<dbReference type="InterPro" id="IPR025302">
    <property type="entry name" value="DrrA1/2-like_C"/>
</dbReference>
<dbReference type="Gene3D" id="3.40.50.300">
    <property type="entry name" value="P-loop containing nucleotide triphosphate hydrolases"/>
    <property type="match status" value="1"/>
</dbReference>
<dbReference type="NCBIfam" id="TIGR01188">
    <property type="entry name" value="drrA"/>
    <property type="match status" value="1"/>
</dbReference>
<evidence type="ECO:0000256" key="7">
    <source>
        <dbReference type="ARBA" id="ARBA00023136"/>
    </source>
</evidence>
<dbReference type="InterPro" id="IPR017871">
    <property type="entry name" value="ABC_transporter-like_CS"/>
</dbReference>
<comment type="subcellular location">
    <subcellularLocation>
        <location evidence="1">Cell membrane</location>
        <topology evidence="1">Peripheral membrane protein</topology>
        <orientation evidence="1">Cytoplasmic side</orientation>
    </subcellularLocation>
</comment>
<dbReference type="InterPro" id="IPR027417">
    <property type="entry name" value="P-loop_NTPase"/>
</dbReference>
<dbReference type="GO" id="GO:0043215">
    <property type="term" value="P:daunorubicin transport"/>
    <property type="evidence" value="ECO:0007669"/>
    <property type="project" value="InterPro"/>
</dbReference>
<dbReference type="GO" id="GO:1900753">
    <property type="term" value="P:doxorubicin transport"/>
    <property type="evidence" value="ECO:0007669"/>
    <property type="project" value="InterPro"/>
</dbReference>
<dbReference type="PANTHER" id="PTHR42711">
    <property type="entry name" value="ABC TRANSPORTER ATP-BINDING PROTEIN"/>
    <property type="match status" value="1"/>
</dbReference>
<proteinExistence type="inferred from homology"/>
<dbReference type="InterPro" id="IPR050763">
    <property type="entry name" value="ABC_transporter_ATP-binding"/>
</dbReference>
<name>A0A222VP13_9PSEU</name>
<evidence type="ECO:0000313" key="11">
    <source>
        <dbReference type="Proteomes" id="UP000199494"/>
    </source>
</evidence>
<evidence type="ECO:0000256" key="2">
    <source>
        <dbReference type="ARBA" id="ARBA00022448"/>
    </source>
</evidence>
<dbReference type="AlphaFoldDB" id="A0A222VP13"/>
<accession>A0A222VP13</accession>
<keyword evidence="3" id="KW-1003">Cell membrane</keyword>
<evidence type="ECO:0000256" key="9">
    <source>
        <dbReference type="ARBA" id="ARBA00049985"/>
    </source>
</evidence>
<evidence type="ECO:0000313" key="10">
    <source>
        <dbReference type="EMBL" id="SDC21360.1"/>
    </source>
</evidence>
<evidence type="ECO:0000256" key="5">
    <source>
        <dbReference type="ARBA" id="ARBA00022840"/>
    </source>
</evidence>
<keyword evidence="11" id="KW-1185">Reference proteome</keyword>
<evidence type="ECO:0000256" key="8">
    <source>
        <dbReference type="ARBA" id="ARBA00023251"/>
    </source>
</evidence>
<dbReference type="EMBL" id="FMZE01000001">
    <property type="protein sequence ID" value="SDC21360.1"/>
    <property type="molecule type" value="Genomic_DNA"/>
</dbReference>
<comment type="similarity">
    <text evidence="9">Belongs to the ABC transporter superfamily. Drug exporter-1 (DrugE1) (TC 3.A.1.105) family.</text>
</comment>
<dbReference type="PROSITE" id="PS00211">
    <property type="entry name" value="ABC_TRANSPORTER_1"/>
    <property type="match status" value="1"/>
</dbReference>
<reference evidence="10 11" key="1">
    <citation type="submission" date="2016-10" db="EMBL/GenBank/DDBJ databases">
        <authorList>
            <person name="de Groot N.N."/>
        </authorList>
    </citation>
    <scope>NUCLEOTIDE SEQUENCE [LARGE SCALE GENOMIC DNA]</scope>
    <source>
        <strain evidence="10 11">CGMCC 4.5506</strain>
    </source>
</reference>
<keyword evidence="4" id="KW-0547">Nucleotide-binding</keyword>
<evidence type="ECO:0000256" key="4">
    <source>
        <dbReference type="ARBA" id="ARBA00022741"/>
    </source>
</evidence>
<dbReference type="GO" id="GO:0005524">
    <property type="term" value="F:ATP binding"/>
    <property type="evidence" value="ECO:0007669"/>
    <property type="project" value="UniProtKB-KW"/>
</dbReference>
<dbReference type="Proteomes" id="UP000199494">
    <property type="component" value="Unassembled WGS sequence"/>
</dbReference>
<keyword evidence="8" id="KW-0046">Antibiotic resistance</keyword>
<dbReference type="KEGG" id="pmad:BAY61_12290"/>
<gene>
    <name evidence="10" type="ORF">SAMN05421630_101836</name>
</gene>
<sequence length="324" mass="34989">MTKTSTRPGNRGEPAVLATGLTKRFGSTRALDGVDLEVREGTVHGLLGPNGAGKSTVVRILSTLLRPDGGTARVAGHDVRGDPSGVRYRIGLAGQRTAVDDMLSGRENLEMFARFYRFGRAAAKRRTNELLEQFDLGDAADRKPKGYSGGMRRRLDLAISFIMAPPVLFLDEPTTGMDPGHRMDVWHAVRTLVTNGTTVVLTTHFLDEADNLADSISVIDHGRVITSGTPDELKSALRGDRIDVLVGESSDLTRVSLLLAGVTDSAPDIARDACKISVPARDRVATLARIARALDDEKVAVRDIALRRPTLDEVFVRLTGKDNA</sequence>
<protein>
    <submittedName>
        <fullName evidence="10">ABC-2 type transport system ATP-binding protein</fullName>
    </submittedName>
</protein>
<evidence type="ECO:0000256" key="6">
    <source>
        <dbReference type="ARBA" id="ARBA00022967"/>
    </source>
</evidence>
<keyword evidence="2" id="KW-0813">Transport</keyword>
<dbReference type="FunFam" id="3.40.50.300:FF:000589">
    <property type="entry name" value="ABC transporter, ATP-binding subunit"/>
    <property type="match status" value="1"/>
</dbReference>
<dbReference type="PROSITE" id="PS50893">
    <property type="entry name" value="ABC_TRANSPORTER_2"/>
    <property type="match status" value="1"/>
</dbReference>
<dbReference type="InterPro" id="IPR003593">
    <property type="entry name" value="AAA+_ATPase"/>
</dbReference>
<dbReference type="Pfam" id="PF13732">
    <property type="entry name" value="DrrA1-3_C"/>
    <property type="match status" value="1"/>
</dbReference>
<evidence type="ECO:0000256" key="1">
    <source>
        <dbReference type="ARBA" id="ARBA00004413"/>
    </source>
</evidence>
<evidence type="ECO:0000256" key="3">
    <source>
        <dbReference type="ARBA" id="ARBA00022475"/>
    </source>
</evidence>
<dbReference type="InterPro" id="IPR003439">
    <property type="entry name" value="ABC_transporter-like_ATP-bd"/>
</dbReference>
<dbReference type="GO" id="GO:0005886">
    <property type="term" value="C:plasma membrane"/>
    <property type="evidence" value="ECO:0007669"/>
    <property type="project" value="UniProtKB-SubCell"/>
</dbReference>
<organism evidence="10 11">
    <name type="scientific">Prauserella marina</name>
    <dbReference type="NCBI Taxonomy" id="530584"/>
    <lineage>
        <taxon>Bacteria</taxon>
        <taxon>Bacillati</taxon>
        <taxon>Actinomycetota</taxon>
        <taxon>Actinomycetes</taxon>
        <taxon>Pseudonocardiales</taxon>
        <taxon>Pseudonocardiaceae</taxon>
        <taxon>Prauserella</taxon>
    </lineage>
</organism>
<keyword evidence="7" id="KW-0472">Membrane</keyword>
<keyword evidence="5 10" id="KW-0067">ATP-binding</keyword>
<dbReference type="GO" id="GO:0046677">
    <property type="term" value="P:response to antibiotic"/>
    <property type="evidence" value="ECO:0007669"/>
    <property type="project" value="UniProtKB-KW"/>
</dbReference>
<dbReference type="InterPro" id="IPR005894">
    <property type="entry name" value="DrrA"/>
</dbReference>
<dbReference type="RefSeq" id="WP_170140022.1">
    <property type="nucleotide sequence ID" value="NZ_CP016353.1"/>
</dbReference>
<dbReference type="GO" id="GO:0016887">
    <property type="term" value="F:ATP hydrolysis activity"/>
    <property type="evidence" value="ECO:0007669"/>
    <property type="project" value="InterPro"/>
</dbReference>
<dbReference type="SMART" id="SM00382">
    <property type="entry name" value="AAA"/>
    <property type="match status" value="1"/>
</dbReference>